<name>A0A381NV15_9ZZZZ</name>
<evidence type="ECO:0000256" key="1">
    <source>
        <dbReference type="ARBA" id="ARBA00004889"/>
    </source>
</evidence>
<keyword evidence="5" id="KW-0665">Pyrimidine biosynthesis</keyword>
<dbReference type="InterPro" id="IPR023031">
    <property type="entry name" value="OPRT"/>
</dbReference>
<sequence>MSSKELLSSLLKIDSIKINLKNPFNWASGWKSPFYFDNRISLSYPSIRKQITLSLVELCKNYYPNTEIIAGVATAGIPQGSLVANELNIPLIYIRSKPKAHGLENLIEGKLEPNKNVIVIEDLISTGGSSINAVKAIRNSSCTVLSVLSIFNYGFDISKTNFSDIQCEHKSLYNYDDLLTVALENNYISHNEIQELKKWRNNPGEWN</sequence>
<accession>A0A381NV15</accession>
<evidence type="ECO:0000256" key="5">
    <source>
        <dbReference type="ARBA" id="ARBA00022975"/>
    </source>
</evidence>
<comment type="pathway">
    <text evidence="1">Pyrimidine metabolism; UMP biosynthesis via de novo pathway; UMP from orotate: step 1/2.</text>
</comment>
<dbReference type="InterPro" id="IPR029057">
    <property type="entry name" value="PRTase-like"/>
</dbReference>
<dbReference type="AlphaFoldDB" id="A0A381NV15"/>
<dbReference type="InterPro" id="IPR004467">
    <property type="entry name" value="Or_phspho_trans_dom"/>
</dbReference>
<dbReference type="InterPro" id="IPR000836">
    <property type="entry name" value="PRTase_dom"/>
</dbReference>
<dbReference type="GO" id="GO:0019856">
    <property type="term" value="P:pyrimidine nucleobase biosynthetic process"/>
    <property type="evidence" value="ECO:0007669"/>
    <property type="project" value="TreeGrafter"/>
</dbReference>
<proteinExistence type="inferred from homology"/>
<evidence type="ECO:0000256" key="3">
    <source>
        <dbReference type="ARBA" id="ARBA00022676"/>
    </source>
</evidence>
<dbReference type="EC" id="2.4.2.10" evidence="2"/>
<gene>
    <name evidence="7" type="ORF">METZ01_LOCUS11299</name>
</gene>
<organism evidence="7">
    <name type="scientific">marine metagenome</name>
    <dbReference type="NCBI Taxonomy" id="408172"/>
    <lineage>
        <taxon>unclassified sequences</taxon>
        <taxon>metagenomes</taxon>
        <taxon>ecological metagenomes</taxon>
    </lineage>
</organism>
<feature type="domain" description="Phosphoribosyltransferase" evidence="6">
    <location>
        <begin position="65"/>
        <end position="145"/>
    </location>
</feature>
<keyword evidence="4" id="KW-0808">Transferase</keyword>
<evidence type="ECO:0000259" key="6">
    <source>
        <dbReference type="Pfam" id="PF00156"/>
    </source>
</evidence>
<dbReference type="GO" id="GO:0044205">
    <property type="term" value="P:'de novo' UMP biosynthetic process"/>
    <property type="evidence" value="ECO:0007669"/>
    <property type="project" value="UniProtKB-UniPathway"/>
</dbReference>
<dbReference type="PANTHER" id="PTHR19278:SF9">
    <property type="entry name" value="URIDINE 5'-MONOPHOSPHATE SYNTHASE"/>
    <property type="match status" value="1"/>
</dbReference>
<evidence type="ECO:0000256" key="4">
    <source>
        <dbReference type="ARBA" id="ARBA00022679"/>
    </source>
</evidence>
<dbReference type="CDD" id="cd06223">
    <property type="entry name" value="PRTases_typeI"/>
    <property type="match status" value="1"/>
</dbReference>
<dbReference type="UniPathway" id="UPA00070">
    <property type="reaction ID" value="UER00119"/>
</dbReference>
<evidence type="ECO:0000313" key="7">
    <source>
        <dbReference type="EMBL" id="SUZ58445.1"/>
    </source>
</evidence>
<evidence type="ECO:0000256" key="2">
    <source>
        <dbReference type="ARBA" id="ARBA00011971"/>
    </source>
</evidence>
<dbReference type="HAMAP" id="MF_01208">
    <property type="entry name" value="PyrE"/>
    <property type="match status" value="1"/>
</dbReference>
<dbReference type="GO" id="GO:0004588">
    <property type="term" value="F:orotate phosphoribosyltransferase activity"/>
    <property type="evidence" value="ECO:0007669"/>
    <property type="project" value="UniProtKB-EC"/>
</dbReference>
<keyword evidence="3" id="KW-0328">Glycosyltransferase</keyword>
<dbReference type="EMBL" id="UINC01000621">
    <property type="protein sequence ID" value="SUZ58445.1"/>
    <property type="molecule type" value="Genomic_DNA"/>
</dbReference>
<dbReference type="Pfam" id="PF00156">
    <property type="entry name" value="Pribosyltran"/>
    <property type="match status" value="1"/>
</dbReference>
<dbReference type="SUPFAM" id="SSF53271">
    <property type="entry name" value="PRTase-like"/>
    <property type="match status" value="1"/>
</dbReference>
<dbReference type="NCBIfam" id="TIGR00336">
    <property type="entry name" value="pyrE"/>
    <property type="match status" value="1"/>
</dbReference>
<dbReference type="Gene3D" id="3.40.50.2020">
    <property type="match status" value="1"/>
</dbReference>
<protein>
    <recommendedName>
        <fullName evidence="2">orotate phosphoribosyltransferase</fullName>
        <ecNumber evidence="2">2.4.2.10</ecNumber>
    </recommendedName>
</protein>
<dbReference type="PANTHER" id="PTHR19278">
    <property type="entry name" value="OROTATE PHOSPHORIBOSYLTRANSFERASE"/>
    <property type="match status" value="1"/>
</dbReference>
<reference evidence="7" key="1">
    <citation type="submission" date="2018-05" db="EMBL/GenBank/DDBJ databases">
        <authorList>
            <person name="Lanie J.A."/>
            <person name="Ng W.-L."/>
            <person name="Kazmierczak K.M."/>
            <person name="Andrzejewski T.M."/>
            <person name="Davidsen T.M."/>
            <person name="Wayne K.J."/>
            <person name="Tettelin H."/>
            <person name="Glass J.I."/>
            <person name="Rusch D."/>
            <person name="Podicherti R."/>
            <person name="Tsui H.-C.T."/>
            <person name="Winkler M.E."/>
        </authorList>
    </citation>
    <scope>NUCLEOTIDE SEQUENCE</scope>
</reference>